<name>A0A2P2P4G7_RHIMU</name>
<protein>
    <submittedName>
        <fullName evidence="1">Uncharacterized protein</fullName>
    </submittedName>
</protein>
<proteinExistence type="predicted"/>
<reference evidence="1" key="1">
    <citation type="submission" date="2018-02" db="EMBL/GenBank/DDBJ databases">
        <title>Rhizophora mucronata_Transcriptome.</title>
        <authorList>
            <person name="Meera S.P."/>
            <person name="Sreeshan A."/>
            <person name="Augustine A."/>
        </authorList>
    </citation>
    <scope>NUCLEOTIDE SEQUENCE</scope>
    <source>
        <tissue evidence="1">Leaf</tissue>
    </source>
</reference>
<dbReference type="AlphaFoldDB" id="A0A2P2P4G7"/>
<evidence type="ECO:0000313" key="1">
    <source>
        <dbReference type="EMBL" id="MBX49521.1"/>
    </source>
</evidence>
<organism evidence="1">
    <name type="scientific">Rhizophora mucronata</name>
    <name type="common">Asiatic mangrove</name>
    <dbReference type="NCBI Taxonomy" id="61149"/>
    <lineage>
        <taxon>Eukaryota</taxon>
        <taxon>Viridiplantae</taxon>
        <taxon>Streptophyta</taxon>
        <taxon>Embryophyta</taxon>
        <taxon>Tracheophyta</taxon>
        <taxon>Spermatophyta</taxon>
        <taxon>Magnoliopsida</taxon>
        <taxon>eudicotyledons</taxon>
        <taxon>Gunneridae</taxon>
        <taxon>Pentapetalae</taxon>
        <taxon>rosids</taxon>
        <taxon>fabids</taxon>
        <taxon>Malpighiales</taxon>
        <taxon>Rhizophoraceae</taxon>
        <taxon>Rhizophora</taxon>
    </lineage>
</organism>
<accession>A0A2P2P4G7</accession>
<dbReference type="EMBL" id="GGEC01069037">
    <property type="protein sequence ID" value="MBX49521.1"/>
    <property type="molecule type" value="Transcribed_RNA"/>
</dbReference>
<sequence length="18" mass="2070">MTQYQTPTFLQSSGSKEH</sequence>